<dbReference type="InterPro" id="IPR036812">
    <property type="entry name" value="NAD(P)_OxRdtase_dom_sf"/>
</dbReference>
<dbReference type="InterPro" id="IPR050791">
    <property type="entry name" value="Aldo-Keto_reductase"/>
</dbReference>
<dbReference type="GO" id="GO:0005737">
    <property type="term" value="C:cytoplasm"/>
    <property type="evidence" value="ECO:0007669"/>
    <property type="project" value="TreeGrafter"/>
</dbReference>
<feature type="domain" description="NADP-dependent oxidoreductase" evidence="3">
    <location>
        <begin position="25"/>
        <end position="317"/>
    </location>
</feature>
<sequence length="336" mass="36216">MMTHTIEGAPAPHRTLGRGGPRVSPLGLGCMGMSQFYGPWDDGDSLRTIHHALDLGVNLLDTADMYGPYTNEELIGRAVRHRRDEVLIATKFGNVKGPDGRVVGVNGRPEYVRASCEGSLRRLGVDVIDVYCQHRVDPSVPVEETWGALAELVRAGKVRHLAISEASPGTVRRAHAVHPMAAVQTEYSLVSRDPEDGLLATLRALGIGFIAYAPLGRGLLTGRITVTDDLTDDDFRRTLPRFQPGNLARNARLVERIARLARERGVTPAQLALAWVLAQGDDVVPIPGAKNRARLAENVAATRLRLSAEDRALLDAAAPPGSAAGDRYPDMSGVGR</sequence>
<dbReference type="Gene3D" id="3.20.20.100">
    <property type="entry name" value="NADP-dependent oxidoreductase domain"/>
    <property type="match status" value="1"/>
</dbReference>
<feature type="region of interest" description="Disordered" evidence="2">
    <location>
        <begin position="317"/>
        <end position="336"/>
    </location>
</feature>
<dbReference type="Proteomes" id="UP001139648">
    <property type="component" value="Unassembled WGS sequence"/>
</dbReference>
<feature type="compositionally biased region" description="Low complexity" evidence="2">
    <location>
        <begin position="317"/>
        <end position="326"/>
    </location>
</feature>
<organism evidence="4 5">
    <name type="scientific">Nonomuraea thailandensis</name>
    <dbReference type="NCBI Taxonomy" id="1188745"/>
    <lineage>
        <taxon>Bacteria</taxon>
        <taxon>Bacillati</taxon>
        <taxon>Actinomycetota</taxon>
        <taxon>Actinomycetes</taxon>
        <taxon>Streptosporangiales</taxon>
        <taxon>Streptosporangiaceae</taxon>
        <taxon>Nonomuraea</taxon>
    </lineage>
</organism>
<evidence type="ECO:0000256" key="1">
    <source>
        <dbReference type="ARBA" id="ARBA00023002"/>
    </source>
</evidence>
<dbReference type="InterPro" id="IPR023210">
    <property type="entry name" value="NADP_OxRdtase_dom"/>
</dbReference>
<evidence type="ECO:0000256" key="2">
    <source>
        <dbReference type="SAM" id="MobiDB-lite"/>
    </source>
</evidence>
<dbReference type="Pfam" id="PF00248">
    <property type="entry name" value="Aldo_ket_red"/>
    <property type="match status" value="1"/>
</dbReference>
<dbReference type="SUPFAM" id="SSF51430">
    <property type="entry name" value="NAD(P)-linked oxidoreductase"/>
    <property type="match status" value="1"/>
</dbReference>
<dbReference type="GO" id="GO:0016491">
    <property type="term" value="F:oxidoreductase activity"/>
    <property type="evidence" value="ECO:0007669"/>
    <property type="project" value="UniProtKB-KW"/>
</dbReference>
<keyword evidence="5" id="KW-1185">Reference proteome</keyword>
<dbReference type="AlphaFoldDB" id="A0A9X2K682"/>
<reference evidence="4" key="1">
    <citation type="submission" date="2022-06" db="EMBL/GenBank/DDBJ databases">
        <title>Sequencing the genomes of 1000 actinobacteria strains.</title>
        <authorList>
            <person name="Klenk H.-P."/>
        </authorList>
    </citation>
    <scope>NUCLEOTIDE SEQUENCE</scope>
    <source>
        <strain evidence="4">DSM 46694</strain>
    </source>
</reference>
<dbReference type="PANTHER" id="PTHR43625">
    <property type="entry name" value="AFLATOXIN B1 ALDEHYDE REDUCTASE"/>
    <property type="match status" value="1"/>
</dbReference>
<gene>
    <name evidence="4" type="ORF">HD597_005456</name>
</gene>
<evidence type="ECO:0000259" key="3">
    <source>
        <dbReference type="Pfam" id="PF00248"/>
    </source>
</evidence>
<keyword evidence="1" id="KW-0560">Oxidoreductase</keyword>
<name>A0A9X2K682_9ACTN</name>
<proteinExistence type="predicted"/>
<evidence type="ECO:0000313" key="4">
    <source>
        <dbReference type="EMBL" id="MCP2358436.1"/>
    </source>
</evidence>
<protein>
    <submittedName>
        <fullName evidence="4">Aryl-alcohol dehydrogenase-like predicted oxidoreductase</fullName>
    </submittedName>
</protein>
<accession>A0A9X2K682</accession>
<feature type="region of interest" description="Disordered" evidence="2">
    <location>
        <begin position="1"/>
        <end position="20"/>
    </location>
</feature>
<dbReference type="RefSeq" id="WP_253745577.1">
    <property type="nucleotide sequence ID" value="NZ_BAABKA010000054.1"/>
</dbReference>
<dbReference type="EMBL" id="JAMZEB010000002">
    <property type="protein sequence ID" value="MCP2358436.1"/>
    <property type="molecule type" value="Genomic_DNA"/>
</dbReference>
<dbReference type="CDD" id="cd19076">
    <property type="entry name" value="AKR_AKR13A_13D"/>
    <property type="match status" value="1"/>
</dbReference>
<dbReference type="PANTHER" id="PTHR43625:SF40">
    <property type="entry name" value="ALDO-KETO REDUCTASE YAKC [NADP(+)]"/>
    <property type="match status" value="1"/>
</dbReference>
<comment type="caution">
    <text evidence="4">The sequence shown here is derived from an EMBL/GenBank/DDBJ whole genome shotgun (WGS) entry which is preliminary data.</text>
</comment>
<evidence type="ECO:0000313" key="5">
    <source>
        <dbReference type="Proteomes" id="UP001139648"/>
    </source>
</evidence>